<dbReference type="EMBL" id="PDTV01000011">
    <property type="protein sequence ID" value="PIE82859.1"/>
    <property type="molecule type" value="Genomic_DNA"/>
</dbReference>
<organism evidence="2 3">
    <name type="scientific">Candidatus Contendibacter odensensis</name>
    <dbReference type="NCBI Taxonomy" id="1400860"/>
    <lineage>
        <taxon>Bacteria</taxon>
        <taxon>Pseudomonadati</taxon>
        <taxon>Pseudomonadota</taxon>
        <taxon>Gammaproteobacteria</taxon>
        <taxon>Candidatus Competibacteraceae</taxon>
        <taxon>Candidatus Contendibacter</taxon>
    </lineage>
</organism>
<dbReference type="AlphaFoldDB" id="A0A2G6PFA7"/>
<name>A0A2G6PFA7_9GAMM</name>
<reference evidence="2 3" key="1">
    <citation type="submission" date="2017-10" db="EMBL/GenBank/DDBJ databases">
        <title>Novel microbial diversity and functional potential in the marine mammal oral microbiome.</title>
        <authorList>
            <person name="Dudek N.K."/>
            <person name="Sun C.L."/>
            <person name="Burstein D."/>
            <person name="Kantor R.S."/>
            <person name="Aliaga Goltsman D.S."/>
            <person name="Bik E.M."/>
            <person name="Thomas B.C."/>
            <person name="Banfield J.F."/>
            <person name="Relman D.A."/>
        </authorList>
    </citation>
    <scope>NUCLEOTIDE SEQUENCE [LARGE SCALE GENOMIC DNA]</scope>
    <source>
        <strain evidence="2">DOLJORAL78_50_517</strain>
    </source>
</reference>
<feature type="transmembrane region" description="Helical" evidence="1">
    <location>
        <begin position="33"/>
        <end position="54"/>
    </location>
</feature>
<keyword evidence="1" id="KW-0472">Membrane</keyword>
<sequence>MYTLESNEETTLGKIARGSSARRAAALMNYGNVISILLPFPLLIFWFGASMLVYAMNRHHPDPKVGHYTQRAAYRFYGITGFFVASATFIPGGGWVWYLIAWILAVLILMPWSIMDLRRIYKDEWLDIPLDDEGHPLLNTAVPLSL</sequence>
<evidence type="ECO:0000256" key="1">
    <source>
        <dbReference type="SAM" id="Phobius"/>
    </source>
</evidence>
<evidence type="ECO:0000313" key="3">
    <source>
        <dbReference type="Proteomes" id="UP000229278"/>
    </source>
</evidence>
<accession>A0A2G6PFA7</accession>
<feature type="transmembrane region" description="Helical" evidence="1">
    <location>
        <begin position="74"/>
        <end position="90"/>
    </location>
</feature>
<dbReference type="Proteomes" id="UP000229278">
    <property type="component" value="Unassembled WGS sequence"/>
</dbReference>
<feature type="transmembrane region" description="Helical" evidence="1">
    <location>
        <begin position="96"/>
        <end position="115"/>
    </location>
</feature>
<gene>
    <name evidence="2" type="ORF">CSA09_04735</name>
</gene>
<evidence type="ECO:0008006" key="4">
    <source>
        <dbReference type="Google" id="ProtNLM"/>
    </source>
</evidence>
<protein>
    <recommendedName>
        <fullName evidence="4">DUF4870 domain-containing protein</fullName>
    </recommendedName>
</protein>
<evidence type="ECO:0000313" key="2">
    <source>
        <dbReference type="EMBL" id="PIE82859.1"/>
    </source>
</evidence>
<keyword evidence="1" id="KW-0812">Transmembrane</keyword>
<comment type="caution">
    <text evidence="2">The sequence shown here is derived from an EMBL/GenBank/DDBJ whole genome shotgun (WGS) entry which is preliminary data.</text>
</comment>
<keyword evidence="1" id="KW-1133">Transmembrane helix</keyword>
<proteinExistence type="predicted"/>